<dbReference type="Gene3D" id="3.40.710.10">
    <property type="entry name" value="DD-peptidase/beta-lactamase superfamily"/>
    <property type="match status" value="1"/>
</dbReference>
<dbReference type="InterPro" id="IPR012338">
    <property type="entry name" value="Beta-lactam/transpept-like"/>
</dbReference>
<feature type="domain" description="NTF2-like N-terminal transpeptidase" evidence="3">
    <location>
        <begin position="56"/>
        <end position="162"/>
    </location>
</feature>
<name>A0ABZ1ITB1_9ACTN</name>
<dbReference type="InterPro" id="IPR050515">
    <property type="entry name" value="Beta-lactam/transpept"/>
</dbReference>
<gene>
    <name evidence="4" type="ORF">OHU27_14460</name>
</gene>
<organism evidence="4 5">
    <name type="scientific">Streptomyces nigra</name>
    <dbReference type="NCBI Taxonomy" id="1827580"/>
    <lineage>
        <taxon>Bacteria</taxon>
        <taxon>Bacillati</taxon>
        <taxon>Actinomycetota</taxon>
        <taxon>Actinomycetes</taxon>
        <taxon>Kitasatosporales</taxon>
        <taxon>Streptomycetaceae</taxon>
        <taxon>Streptomyces</taxon>
    </lineage>
</organism>
<evidence type="ECO:0000259" key="3">
    <source>
        <dbReference type="Pfam" id="PF05223"/>
    </source>
</evidence>
<dbReference type="Pfam" id="PF00905">
    <property type="entry name" value="Transpeptidase"/>
    <property type="match status" value="1"/>
</dbReference>
<dbReference type="InterPro" id="IPR001460">
    <property type="entry name" value="PCN-bd_Tpept"/>
</dbReference>
<dbReference type="PANTHER" id="PTHR30627">
    <property type="entry name" value="PEPTIDOGLYCAN D,D-TRANSPEPTIDASE"/>
    <property type="match status" value="1"/>
</dbReference>
<evidence type="ECO:0000313" key="5">
    <source>
        <dbReference type="Proteomes" id="UP001622690"/>
    </source>
</evidence>
<dbReference type="SUPFAM" id="SSF56601">
    <property type="entry name" value="beta-lactamase/transpeptidase-like"/>
    <property type="match status" value="1"/>
</dbReference>
<dbReference type="EMBL" id="CP108125">
    <property type="protein sequence ID" value="WTO83560.1"/>
    <property type="molecule type" value="Genomic_DNA"/>
</dbReference>
<evidence type="ECO:0000256" key="1">
    <source>
        <dbReference type="SAM" id="Phobius"/>
    </source>
</evidence>
<keyword evidence="1" id="KW-0812">Transmembrane</keyword>
<feature type="domain" description="Penicillin-binding protein transpeptidase" evidence="2">
    <location>
        <begin position="263"/>
        <end position="539"/>
    </location>
</feature>
<dbReference type="PANTHER" id="PTHR30627:SF24">
    <property type="entry name" value="PENICILLIN-BINDING PROTEIN 4B"/>
    <property type="match status" value="1"/>
</dbReference>
<protein>
    <submittedName>
        <fullName evidence="4">Penicillin-binding transpeptidase domain-containing protein</fullName>
    </submittedName>
</protein>
<sequence>MAKGVKVAVVGGVFALMVGGAGYGAYNIVSALDGGGATGAGGSARSGPPDAEEVAETTEAFFDAWEKGKVEQAAARTNNDAAAGVLFNAYTKAAHIRDVKITPGKVKGTTVPFTVDAEVSYGGKSKALRYESRLTVVRGVSTGQALVDWQPAVIHPELRKGDTLVTGEAENPPIEAVDRNGTVLTKEKYPSLGPVLDTLRSRYGDKAGGEPGVELSIRHTATEAPDTSLLTLSKGRPGTLRTTLSAGVQAAAEKAVEKYGQSSIVALQPSSGEILAVANHREDAFNAAFEGQVAPGSTMKVLTSAMLIDNGLATMNGPAPCPDTAVWQSQTFKNLKGMKPDEGPGATLSAAFTRSCNTAFIKLVGRDGVTDASLTAEAEQRFGIGRDWRTGISSFDGSVPASAGPDRAANAIGQGTVQMNPLTMASVTATAITGSFRQPYLVPRTLDDREFATAAGLRPGTANQIRQMMRLTATQGTGAAAMRGLGGDIGAKTGSAEVDGEATSDSWFVGYRGDVAASALVQQGGHGGDAAGPIVAAVLRAAG</sequence>
<dbReference type="InterPro" id="IPR007887">
    <property type="entry name" value="MecA_N"/>
</dbReference>
<keyword evidence="1" id="KW-1133">Transmembrane helix</keyword>
<accession>A0ABZ1ITB1</accession>
<keyword evidence="5" id="KW-1185">Reference proteome</keyword>
<proteinExistence type="predicted"/>
<reference evidence="4 5" key="1">
    <citation type="submission" date="2022-10" db="EMBL/GenBank/DDBJ databases">
        <title>The complete genomes of actinobacterial strains from the NBC collection.</title>
        <authorList>
            <person name="Joergensen T.S."/>
            <person name="Alvarez Arevalo M."/>
            <person name="Sterndorff E.B."/>
            <person name="Faurdal D."/>
            <person name="Vuksanovic O."/>
            <person name="Mourched A.-S."/>
            <person name="Charusanti P."/>
            <person name="Shaw S."/>
            <person name="Blin K."/>
            <person name="Weber T."/>
        </authorList>
    </citation>
    <scope>NUCLEOTIDE SEQUENCE [LARGE SCALE GENOMIC DNA]</scope>
    <source>
        <strain evidence="4 5">NBC_00206</strain>
    </source>
</reference>
<keyword evidence="1" id="KW-0472">Membrane</keyword>
<dbReference type="RefSeq" id="WP_406257761.1">
    <property type="nucleotide sequence ID" value="NZ_CP108125.1"/>
</dbReference>
<dbReference type="Pfam" id="PF05223">
    <property type="entry name" value="MecA_N"/>
    <property type="match status" value="1"/>
</dbReference>
<evidence type="ECO:0000259" key="2">
    <source>
        <dbReference type="Pfam" id="PF00905"/>
    </source>
</evidence>
<dbReference type="Proteomes" id="UP001622690">
    <property type="component" value="Chromosome"/>
</dbReference>
<feature type="transmembrane region" description="Helical" evidence="1">
    <location>
        <begin position="7"/>
        <end position="26"/>
    </location>
</feature>
<evidence type="ECO:0000313" key="4">
    <source>
        <dbReference type="EMBL" id="WTO83560.1"/>
    </source>
</evidence>